<feature type="compositionally biased region" description="Basic and acidic residues" evidence="1">
    <location>
        <begin position="69"/>
        <end position="86"/>
    </location>
</feature>
<reference evidence="2 3" key="1">
    <citation type="submission" date="2019-03" db="EMBL/GenBank/DDBJ databases">
        <title>First draft genome of Liparis tanakae, snailfish: a comprehensive survey of snailfish specific genes.</title>
        <authorList>
            <person name="Kim W."/>
            <person name="Song I."/>
            <person name="Jeong J.-H."/>
            <person name="Kim D."/>
            <person name="Kim S."/>
            <person name="Ryu S."/>
            <person name="Song J.Y."/>
            <person name="Lee S.K."/>
        </authorList>
    </citation>
    <scope>NUCLEOTIDE SEQUENCE [LARGE SCALE GENOMIC DNA]</scope>
    <source>
        <tissue evidence="2">Muscle</tissue>
    </source>
</reference>
<dbReference type="EMBL" id="SRLO01001852">
    <property type="protein sequence ID" value="TNN34995.1"/>
    <property type="molecule type" value="Genomic_DNA"/>
</dbReference>
<dbReference type="Proteomes" id="UP000314294">
    <property type="component" value="Unassembled WGS sequence"/>
</dbReference>
<dbReference type="AlphaFoldDB" id="A0A4Z2F1J1"/>
<comment type="caution">
    <text evidence="2">The sequence shown here is derived from an EMBL/GenBank/DDBJ whole genome shotgun (WGS) entry which is preliminary data.</text>
</comment>
<feature type="region of interest" description="Disordered" evidence="1">
    <location>
        <begin position="53"/>
        <end position="95"/>
    </location>
</feature>
<gene>
    <name evidence="2" type="ORF">EYF80_054840</name>
</gene>
<evidence type="ECO:0000313" key="2">
    <source>
        <dbReference type="EMBL" id="TNN34995.1"/>
    </source>
</evidence>
<accession>A0A4Z2F1J1</accession>
<organism evidence="2 3">
    <name type="scientific">Liparis tanakae</name>
    <name type="common">Tanaka's snailfish</name>
    <dbReference type="NCBI Taxonomy" id="230148"/>
    <lineage>
        <taxon>Eukaryota</taxon>
        <taxon>Metazoa</taxon>
        <taxon>Chordata</taxon>
        <taxon>Craniata</taxon>
        <taxon>Vertebrata</taxon>
        <taxon>Euteleostomi</taxon>
        <taxon>Actinopterygii</taxon>
        <taxon>Neopterygii</taxon>
        <taxon>Teleostei</taxon>
        <taxon>Neoteleostei</taxon>
        <taxon>Acanthomorphata</taxon>
        <taxon>Eupercaria</taxon>
        <taxon>Perciformes</taxon>
        <taxon>Cottioidei</taxon>
        <taxon>Cottales</taxon>
        <taxon>Liparidae</taxon>
        <taxon>Liparis</taxon>
    </lineage>
</organism>
<protein>
    <submittedName>
        <fullName evidence="2">Uncharacterized protein</fullName>
    </submittedName>
</protein>
<proteinExistence type="predicted"/>
<keyword evidence="3" id="KW-1185">Reference proteome</keyword>
<evidence type="ECO:0000313" key="3">
    <source>
        <dbReference type="Proteomes" id="UP000314294"/>
    </source>
</evidence>
<name>A0A4Z2F1J1_9TELE</name>
<sequence>MATRALETGAGLEEGPALQRPTPAELCIHGGVGSKVAMRGPLMSCWEKRLRTSGGGAEDMGIRINRSTSEMEGRDRQRRSNNDTRHNARHGNLAR</sequence>
<evidence type="ECO:0000256" key="1">
    <source>
        <dbReference type="SAM" id="MobiDB-lite"/>
    </source>
</evidence>